<dbReference type="EMBL" id="VCKX01000121">
    <property type="protein sequence ID" value="TMR29390.1"/>
    <property type="molecule type" value="Genomic_DNA"/>
</dbReference>
<evidence type="ECO:0000313" key="2">
    <source>
        <dbReference type="Proteomes" id="UP000306628"/>
    </source>
</evidence>
<dbReference type="AlphaFoldDB" id="A0A5S4GSL5"/>
<dbReference type="GO" id="GO:0016772">
    <property type="term" value="F:transferase activity, transferring phosphorus-containing groups"/>
    <property type="evidence" value="ECO:0007669"/>
    <property type="project" value="InterPro"/>
</dbReference>
<evidence type="ECO:0000313" key="1">
    <source>
        <dbReference type="EMBL" id="TMR29390.1"/>
    </source>
</evidence>
<gene>
    <name evidence="1" type="ORF">ETD85_32590</name>
</gene>
<protein>
    <submittedName>
        <fullName evidence="1">Uncharacterized protein</fullName>
    </submittedName>
</protein>
<name>A0A5S4GSL5_9ACTN</name>
<organism evidence="1 2">
    <name type="scientific">Nonomuraea zeae</name>
    <dbReference type="NCBI Taxonomy" id="1642303"/>
    <lineage>
        <taxon>Bacteria</taxon>
        <taxon>Bacillati</taxon>
        <taxon>Actinomycetota</taxon>
        <taxon>Actinomycetes</taxon>
        <taxon>Streptosporangiales</taxon>
        <taxon>Streptosporangiaceae</taxon>
        <taxon>Nonomuraea</taxon>
    </lineage>
</organism>
<dbReference type="Proteomes" id="UP000306628">
    <property type="component" value="Unassembled WGS sequence"/>
</dbReference>
<dbReference type="InterPro" id="IPR036637">
    <property type="entry name" value="Phosphohistidine_dom_sf"/>
</dbReference>
<keyword evidence="2" id="KW-1185">Reference proteome</keyword>
<accession>A0A5S4GSL5</accession>
<proteinExistence type="predicted"/>
<sequence length="59" mass="6374">MGGYVLGFHDIDKTRLIPPRVITSDPSVAGVEGATRRIEDGQLIPVNGTEGYVEILPRP</sequence>
<dbReference type="SUPFAM" id="SSF52009">
    <property type="entry name" value="Phosphohistidine domain"/>
    <property type="match status" value="1"/>
</dbReference>
<reference evidence="1 2" key="1">
    <citation type="submission" date="2019-05" db="EMBL/GenBank/DDBJ databases">
        <title>Draft genome sequence of Nonomuraea zeae DSM 100528.</title>
        <authorList>
            <person name="Saricaoglu S."/>
            <person name="Isik K."/>
        </authorList>
    </citation>
    <scope>NUCLEOTIDE SEQUENCE [LARGE SCALE GENOMIC DNA]</scope>
    <source>
        <strain evidence="1 2">DSM 100528</strain>
    </source>
</reference>
<dbReference type="RefSeq" id="WP_138693647.1">
    <property type="nucleotide sequence ID" value="NZ_JBHSAZ010000114.1"/>
</dbReference>
<comment type="caution">
    <text evidence="1">The sequence shown here is derived from an EMBL/GenBank/DDBJ whole genome shotgun (WGS) entry which is preliminary data.</text>
</comment>